<feature type="compositionally biased region" description="Basic and acidic residues" evidence="1">
    <location>
        <begin position="8"/>
        <end position="22"/>
    </location>
</feature>
<dbReference type="EMBL" id="ML120387">
    <property type="protein sequence ID" value="RPA99444.1"/>
    <property type="molecule type" value="Genomic_DNA"/>
</dbReference>
<feature type="compositionally biased region" description="Polar residues" evidence="1">
    <location>
        <begin position="113"/>
        <end position="124"/>
    </location>
</feature>
<keyword evidence="3" id="KW-1185">Reference proteome</keyword>
<dbReference type="Proteomes" id="UP000276215">
    <property type="component" value="Unassembled WGS sequence"/>
</dbReference>
<name>A0A3N4K0K0_9PEZI</name>
<feature type="compositionally biased region" description="Polar residues" evidence="1">
    <location>
        <begin position="58"/>
        <end position="68"/>
    </location>
</feature>
<organism evidence="2 3">
    <name type="scientific">Choiromyces venosus 120613-1</name>
    <dbReference type="NCBI Taxonomy" id="1336337"/>
    <lineage>
        <taxon>Eukaryota</taxon>
        <taxon>Fungi</taxon>
        <taxon>Dikarya</taxon>
        <taxon>Ascomycota</taxon>
        <taxon>Pezizomycotina</taxon>
        <taxon>Pezizomycetes</taxon>
        <taxon>Pezizales</taxon>
        <taxon>Tuberaceae</taxon>
        <taxon>Choiromyces</taxon>
    </lineage>
</organism>
<evidence type="ECO:0000313" key="3">
    <source>
        <dbReference type="Proteomes" id="UP000276215"/>
    </source>
</evidence>
<feature type="region of interest" description="Disordered" evidence="1">
    <location>
        <begin position="1"/>
        <end position="124"/>
    </location>
</feature>
<proteinExistence type="predicted"/>
<dbReference type="AlphaFoldDB" id="A0A3N4K0K0"/>
<sequence length="124" mass="13858">MRQSRGSNRTEHTVAQRAEHRPSSLYLRGPEAKPPSIHPSNSIQFHPSIHRSIDPPASLNQANSTENSRFPPVYSPHIEKKTPLPASIPEIPGSKHRVNSSTRKYPPPHPLQHTISSSSVQNRE</sequence>
<gene>
    <name evidence="2" type="ORF">L873DRAFT_905033</name>
</gene>
<protein>
    <submittedName>
        <fullName evidence="2">Uncharacterized protein</fullName>
    </submittedName>
</protein>
<accession>A0A3N4K0K0</accession>
<evidence type="ECO:0000313" key="2">
    <source>
        <dbReference type="EMBL" id="RPA99444.1"/>
    </source>
</evidence>
<evidence type="ECO:0000256" key="1">
    <source>
        <dbReference type="SAM" id="MobiDB-lite"/>
    </source>
</evidence>
<reference evidence="2 3" key="1">
    <citation type="journal article" date="2018" name="Nat. Ecol. Evol.">
        <title>Pezizomycetes genomes reveal the molecular basis of ectomycorrhizal truffle lifestyle.</title>
        <authorList>
            <person name="Murat C."/>
            <person name="Payen T."/>
            <person name="Noel B."/>
            <person name="Kuo A."/>
            <person name="Morin E."/>
            <person name="Chen J."/>
            <person name="Kohler A."/>
            <person name="Krizsan K."/>
            <person name="Balestrini R."/>
            <person name="Da Silva C."/>
            <person name="Montanini B."/>
            <person name="Hainaut M."/>
            <person name="Levati E."/>
            <person name="Barry K.W."/>
            <person name="Belfiori B."/>
            <person name="Cichocki N."/>
            <person name="Clum A."/>
            <person name="Dockter R.B."/>
            <person name="Fauchery L."/>
            <person name="Guy J."/>
            <person name="Iotti M."/>
            <person name="Le Tacon F."/>
            <person name="Lindquist E.A."/>
            <person name="Lipzen A."/>
            <person name="Malagnac F."/>
            <person name="Mello A."/>
            <person name="Molinier V."/>
            <person name="Miyauchi S."/>
            <person name="Poulain J."/>
            <person name="Riccioni C."/>
            <person name="Rubini A."/>
            <person name="Sitrit Y."/>
            <person name="Splivallo R."/>
            <person name="Traeger S."/>
            <person name="Wang M."/>
            <person name="Zifcakova L."/>
            <person name="Wipf D."/>
            <person name="Zambonelli A."/>
            <person name="Paolocci F."/>
            <person name="Nowrousian M."/>
            <person name="Ottonello S."/>
            <person name="Baldrian P."/>
            <person name="Spatafora J.W."/>
            <person name="Henrissat B."/>
            <person name="Nagy L.G."/>
            <person name="Aury J.M."/>
            <person name="Wincker P."/>
            <person name="Grigoriev I.V."/>
            <person name="Bonfante P."/>
            <person name="Martin F.M."/>
        </authorList>
    </citation>
    <scope>NUCLEOTIDE SEQUENCE [LARGE SCALE GENOMIC DNA]</scope>
    <source>
        <strain evidence="2 3">120613-1</strain>
    </source>
</reference>